<keyword evidence="1" id="KW-1133">Transmembrane helix</keyword>
<sequence length="90" mass="9700">MGSFYLGVVMTNFLIVIVIIAILVALGFGLIGMLRGGKQGSDKMFKSLVTRVALSVVLFIFVMFAGAMGWIQPNSVMVDAPIAQHPVQKQ</sequence>
<protein>
    <recommendedName>
        <fullName evidence="3">Twin transmembrane helix small protein</fullName>
    </recommendedName>
</protein>
<keyword evidence="1" id="KW-0812">Transmembrane</keyword>
<gene>
    <name evidence="2" type="ORF">Ctma_1258</name>
</gene>
<dbReference type="NCBIfam" id="NF033233">
    <property type="entry name" value="twin_helix"/>
    <property type="match status" value="1"/>
</dbReference>
<evidence type="ECO:0000256" key="1">
    <source>
        <dbReference type="SAM" id="Phobius"/>
    </source>
</evidence>
<evidence type="ECO:0008006" key="3">
    <source>
        <dbReference type="Google" id="ProtNLM"/>
    </source>
</evidence>
<dbReference type="InterPro" id="IPR021313">
    <property type="entry name" value="DUF2909"/>
</dbReference>
<proteinExistence type="predicted"/>
<accession>A0AAU6PHS0</accession>
<evidence type="ECO:0000313" key="2">
    <source>
        <dbReference type="EMBL" id="WXU00533.1"/>
    </source>
</evidence>
<dbReference type="EMBL" id="CP138327">
    <property type="protein sequence ID" value="WXU00533.1"/>
    <property type="molecule type" value="Genomic_DNA"/>
</dbReference>
<dbReference type="AlphaFoldDB" id="A0AAU6PHS0"/>
<feature type="transmembrane region" description="Helical" evidence="1">
    <location>
        <begin position="52"/>
        <end position="71"/>
    </location>
</feature>
<reference evidence="2" key="1">
    <citation type="submission" date="2023-10" db="EMBL/GenBank/DDBJ databases">
        <title>The first scallop-associated chemosynthetic bacterial symbiont.</title>
        <authorList>
            <person name="Lin Y.-T."/>
            <person name="Sun J."/>
            <person name="Ip J.C.-H."/>
            <person name="He X."/>
            <person name="Gao Z.-M."/>
            <person name="Perez M."/>
            <person name="Xu T."/>
            <person name="Qian P.-Y."/>
            <person name="Qiu J.-W."/>
        </authorList>
    </citation>
    <scope>NUCLEOTIDE SEQUENCE</scope>
    <source>
        <strain evidence="2">Gill1</strain>
    </source>
</reference>
<keyword evidence="1" id="KW-0472">Membrane</keyword>
<dbReference type="Pfam" id="PF11137">
    <property type="entry name" value="DUF2909"/>
    <property type="match status" value="1"/>
</dbReference>
<feature type="transmembrane region" description="Helical" evidence="1">
    <location>
        <begin position="6"/>
        <end position="31"/>
    </location>
</feature>
<organism evidence="2">
    <name type="scientific">Catillopecten margaritatus gill symbiont</name>
    <dbReference type="NCBI Taxonomy" id="3083288"/>
    <lineage>
        <taxon>Bacteria</taxon>
        <taxon>Pseudomonadati</taxon>
        <taxon>Pseudomonadota</taxon>
        <taxon>Gammaproteobacteria</taxon>
        <taxon>sulfur-oxidizing symbionts</taxon>
    </lineage>
</organism>
<name>A0AAU6PHS0_9GAMM</name>